<dbReference type="Pfam" id="PF26039">
    <property type="entry name" value="Dcst2"/>
    <property type="match status" value="1"/>
</dbReference>
<dbReference type="Pfam" id="PF07782">
    <property type="entry name" value="DC_STAMP"/>
    <property type="match status" value="1"/>
</dbReference>
<evidence type="ECO:0000259" key="6">
    <source>
        <dbReference type="Pfam" id="PF07782"/>
    </source>
</evidence>
<reference evidence="7 8" key="1">
    <citation type="submission" date="2022-12" db="EMBL/GenBank/DDBJ databases">
        <title>Chromosome-level genome of Tegillarca granosa.</title>
        <authorList>
            <person name="Kim J."/>
        </authorList>
    </citation>
    <scope>NUCLEOTIDE SEQUENCE [LARGE SCALE GENOMIC DNA]</scope>
    <source>
        <strain evidence="7">Teg-2019</strain>
        <tissue evidence="7">Adductor muscle</tissue>
    </source>
</reference>
<name>A0ABQ9EHK6_TEGGR</name>
<accession>A0ABQ9EHK6</accession>
<comment type="caution">
    <text evidence="7">The sequence shown here is derived from an EMBL/GenBank/DDBJ whole genome shotgun (WGS) entry which is preliminary data.</text>
</comment>
<keyword evidence="2 5" id="KW-0812">Transmembrane</keyword>
<dbReference type="Proteomes" id="UP001217089">
    <property type="component" value="Unassembled WGS sequence"/>
</dbReference>
<evidence type="ECO:0000256" key="4">
    <source>
        <dbReference type="ARBA" id="ARBA00023136"/>
    </source>
</evidence>
<keyword evidence="8" id="KW-1185">Reference proteome</keyword>
<comment type="subcellular location">
    <subcellularLocation>
        <location evidence="1">Membrane</location>
        <topology evidence="1">Multi-pass membrane protein</topology>
    </subcellularLocation>
</comment>
<feature type="domain" description="Dendritic cell-specific transmembrane protein-like" evidence="6">
    <location>
        <begin position="162"/>
        <end position="351"/>
    </location>
</feature>
<feature type="transmembrane region" description="Helical" evidence="5">
    <location>
        <begin position="310"/>
        <end position="328"/>
    </location>
</feature>
<keyword evidence="3 5" id="KW-1133">Transmembrane helix</keyword>
<evidence type="ECO:0000313" key="8">
    <source>
        <dbReference type="Proteomes" id="UP001217089"/>
    </source>
</evidence>
<protein>
    <recommendedName>
        <fullName evidence="6">Dendritic cell-specific transmembrane protein-like domain-containing protein</fullName>
    </recommendedName>
</protein>
<gene>
    <name evidence="7" type="ORF">KUTeg_019453</name>
</gene>
<keyword evidence="4 5" id="KW-0472">Membrane</keyword>
<dbReference type="PANTHER" id="PTHR21041">
    <property type="entry name" value="DENDRITIC CELL-SPECIFIC TRANSMEMBRANE PROTEIN"/>
    <property type="match status" value="1"/>
</dbReference>
<sequence>MSIDSLPFFLSWLCKVVEFVSNICHIARAIEALCFIAAFIKNFVVGSLARPFRNAISEVYDIFYFNVSIYYKFSFNATQSRTYSEVKDDILKEVEERLGNFTSFLNFVDYFMMFAVVFILIKSPENQKQKKVLIIVLVNRNIYLKVLKALVYRYKYLTKDSFDNVYLTFKVQDIDERRIEIGKESIMPLDWKERGKYINSRSIYMAMCEKRKLAKGLVLLLLSMCHAGFYMACDFALYWLLNMMKTHLSIKTKAAVPAHLKMHVNGKGALADMYRALLSMFDPLATDVKVDTAPCLPNPYTPNFSIYEEIGTLYGLCMFLVIFEAYGLRLRHIITGCYYPDRERARAVWLYNHIIKTRGGMLKYTRRQLRRTFGVTKRKEEISLRGKLAAHYFPK</sequence>
<dbReference type="InterPro" id="IPR051856">
    <property type="entry name" value="CSR-E3_Ligase_Protein"/>
</dbReference>
<evidence type="ECO:0000256" key="3">
    <source>
        <dbReference type="ARBA" id="ARBA00022989"/>
    </source>
</evidence>
<dbReference type="InterPro" id="IPR012858">
    <property type="entry name" value="DC_STAMP-like"/>
</dbReference>
<organism evidence="7 8">
    <name type="scientific">Tegillarca granosa</name>
    <name type="common">Malaysian cockle</name>
    <name type="synonym">Anadara granosa</name>
    <dbReference type="NCBI Taxonomy" id="220873"/>
    <lineage>
        <taxon>Eukaryota</taxon>
        <taxon>Metazoa</taxon>
        <taxon>Spiralia</taxon>
        <taxon>Lophotrochozoa</taxon>
        <taxon>Mollusca</taxon>
        <taxon>Bivalvia</taxon>
        <taxon>Autobranchia</taxon>
        <taxon>Pteriomorphia</taxon>
        <taxon>Arcoida</taxon>
        <taxon>Arcoidea</taxon>
        <taxon>Arcidae</taxon>
        <taxon>Tegillarca</taxon>
    </lineage>
</organism>
<dbReference type="PANTHER" id="PTHR21041:SF9">
    <property type="entry name" value="DENDRITIC CELL-SPECIFIC TRANSMEMBRANE PROTEIN-LIKE DOMAIN-CONTAINING PROTEIN"/>
    <property type="match status" value="1"/>
</dbReference>
<feature type="transmembrane region" description="Helical" evidence="5">
    <location>
        <begin position="101"/>
        <end position="121"/>
    </location>
</feature>
<feature type="transmembrane region" description="Helical" evidence="5">
    <location>
        <begin position="217"/>
        <end position="241"/>
    </location>
</feature>
<evidence type="ECO:0000313" key="7">
    <source>
        <dbReference type="EMBL" id="KAJ8303057.1"/>
    </source>
</evidence>
<dbReference type="EMBL" id="JARBDR010000917">
    <property type="protein sequence ID" value="KAJ8303057.1"/>
    <property type="molecule type" value="Genomic_DNA"/>
</dbReference>
<evidence type="ECO:0000256" key="5">
    <source>
        <dbReference type="SAM" id="Phobius"/>
    </source>
</evidence>
<evidence type="ECO:0000256" key="1">
    <source>
        <dbReference type="ARBA" id="ARBA00004141"/>
    </source>
</evidence>
<proteinExistence type="predicted"/>
<evidence type="ECO:0000256" key="2">
    <source>
        <dbReference type="ARBA" id="ARBA00022692"/>
    </source>
</evidence>